<dbReference type="FunFam" id="3.40.50.980:FF:000001">
    <property type="entry name" value="Non-ribosomal peptide synthetase"/>
    <property type="match status" value="1"/>
</dbReference>
<dbReference type="EMBL" id="BMVG01000048">
    <property type="protein sequence ID" value="GHE14304.1"/>
    <property type="molecule type" value="Genomic_DNA"/>
</dbReference>
<dbReference type="InterPro" id="IPR020459">
    <property type="entry name" value="AMP-binding"/>
</dbReference>
<dbReference type="PRINTS" id="PR00154">
    <property type="entry name" value="AMPBINDING"/>
</dbReference>
<dbReference type="InterPro" id="IPR036736">
    <property type="entry name" value="ACP-like_sf"/>
</dbReference>
<dbReference type="Gene3D" id="3.40.50.980">
    <property type="match status" value="2"/>
</dbReference>
<dbReference type="Pfam" id="PF13193">
    <property type="entry name" value="AMP-binding_C"/>
    <property type="match status" value="1"/>
</dbReference>
<dbReference type="Gene3D" id="3.30.300.30">
    <property type="match status" value="1"/>
</dbReference>
<gene>
    <name evidence="2" type="ORF">GCM10010339_84440</name>
</gene>
<dbReference type="NCBIfam" id="TIGR01733">
    <property type="entry name" value="AA-adenyl-dom"/>
    <property type="match status" value="1"/>
</dbReference>
<dbReference type="Pfam" id="PF00501">
    <property type="entry name" value="AMP-binding"/>
    <property type="match status" value="1"/>
</dbReference>
<dbReference type="Gene3D" id="1.10.1200.10">
    <property type="entry name" value="ACP-like"/>
    <property type="match status" value="1"/>
</dbReference>
<dbReference type="Pfam" id="PF00550">
    <property type="entry name" value="PP-binding"/>
    <property type="match status" value="1"/>
</dbReference>
<dbReference type="InterPro" id="IPR020845">
    <property type="entry name" value="AMP-binding_CS"/>
</dbReference>
<accession>A0A919D7E5</accession>
<reference evidence="2" key="1">
    <citation type="journal article" date="2014" name="Int. J. Syst. Evol. Microbiol.">
        <title>Complete genome sequence of Corynebacterium casei LMG S-19264T (=DSM 44701T), isolated from a smear-ripened cheese.</title>
        <authorList>
            <consortium name="US DOE Joint Genome Institute (JGI-PGF)"/>
            <person name="Walter F."/>
            <person name="Albersmeier A."/>
            <person name="Kalinowski J."/>
            <person name="Ruckert C."/>
        </authorList>
    </citation>
    <scope>NUCLEOTIDE SEQUENCE</scope>
    <source>
        <strain evidence="2">JCM 4714</strain>
    </source>
</reference>
<dbReference type="InterPro" id="IPR010071">
    <property type="entry name" value="AA_adenyl_dom"/>
</dbReference>
<dbReference type="SUPFAM" id="SSF56801">
    <property type="entry name" value="Acetyl-CoA synthetase-like"/>
    <property type="match status" value="1"/>
</dbReference>
<dbReference type="Proteomes" id="UP000655443">
    <property type="component" value="Unassembled WGS sequence"/>
</dbReference>
<dbReference type="PROSITE" id="PS50075">
    <property type="entry name" value="CARRIER"/>
    <property type="match status" value="1"/>
</dbReference>
<protein>
    <recommendedName>
        <fullName evidence="1">Carrier domain-containing protein</fullName>
    </recommendedName>
</protein>
<keyword evidence="3" id="KW-1185">Reference proteome</keyword>
<organism evidence="2 3">
    <name type="scientific">Streptomyces alanosinicus</name>
    <dbReference type="NCBI Taxonomy" id="68171"/>
    <lineage>
        <taxon>Bacteria</taxon>
        <taxon>Bacillati</taxon>
        <taxon>Actinomycetota</taxon>
        <taxon>Actinomycetes</taxon>
        <taxon>Kitasatosporales</taxon>
        <taxon>Streptomycetaceae</taxon>
        <taxon>Streptomyces</taxon>
    </lineage>
</organism>
<name>A0A919D7E5_9ACTN</name>
<dbReference type="InterPro" id="IPR025110">
    <property type="entry name" value="AMP-bd_C"/>
</dbReference>
<dbReference type="SUPFAM" id="SSF47336">
    <property type="entry name" value="ACP-like"/>
    <property type="match status" value="1"/>
</dbReference>
<dbReference type="PANTHER" id="PTHR45527:SF1">
    <property type="entry name" value="FATTY ACID SYNTHASE"/>
    <property type="match status" value="1"/>
</dbReference>
<dbReference type="InterPro" id="IPR000873">
    <property type="entry name" value="AMP-dep_synth/lig_dom"/>
</dbReference>
<dbReference type="AlphaFoldDB" id="A0A919D7E5"/>
<dbReference type="InterPro" id="IPR009081">
    <property type="entry name" value="PP-bd_ACP"/>
</dbReference>
<dbReference type="GO" id="GO:0044550">
    <property type="term" value="P:secondary metabolite biosynthetic process"/>
    <property type="evidence" value="ECO:0007669"/>
    <property type="project" value="TreeGrafter"/>
</dbReference>
<sequence length="1002" mass="107777">MGSTYQRAITPDEWMYLGLPMAQDIQYVIQGEGDLRPEDVVTALGRASEASPGVRLVRRGKLWVDSGISPAVHVMDGPLDRRRLDAPALQTWVGDPQTTFEVLLFPGDPASVVLRGRHTVTDAGGLALWAADVFRVLRGQEPLGAVSPLNSTAFLEGVCPDGLPPIPPLAGALNWPSPLGPVPAGIRKVVWRNRTVDGTHPAATAKVAAALAAAYGPEGRGRFFVPVDLRRHDPDIRSTAWLSQALILDVDSGEEWEHVHRTLLAALAEGKEIALRTDPSMMRMPLPLIRLISKAVARTAARSDRYCALGFLTHLGTFDLADFSTDGFRATAMYTLGGTGPGTPPAVDLMDAGGRTEITVTWLDGPGVADRAEALLDTVEEALSPSRNRRWEGNLTTRTVPAQGVMELIRAQERQEPDRVALTGPEGEVTYRELSRRADAVAHELRRRGVGRGSVVALLADRTVAAIAGIWGVLRAGAAFLPLDPLHPDRRLADVLTDAEARHCLVQQEYGGRGLFASGCEPLPLDDLSRAAQDQPEFPDAKARPDDLAYVIYTSGSTGRPKGVQIEHGSLLNYLHWALDMFHIDAETRLTLMTSLSFDVSMTSVFGPGMVGGSIVLVPDRINHLTLRRLLEHSGATMLNLTPSHLDLIGQLDVQPVGCTGVIVTGEQLRVEVAARAQRMFGEKCRIINQYGPTEATVGCTAHVFDETGDGEATAVPIGRPGYNTTVHLLDERHRFVAPGETGELYLGGAQLARGYLGRPGQNAERFVRLADGTRVYRTGDLVRVLPSGELSYVGRNDDQVKVRGNRVEPAEVARALERHPAVDRAVVVARARPGGSGKMLYAYVLAHADVPPEELEVHTARLLPPYMVPAAFLTVAELPYTVSGKVDAHALPDPFATDDAPVDTGPSAGPATAISDPVTQAVAMVWSRVLDIPKEQLDEQADFHRLGGDSLALLSMLAEASRELLSQGGEETFMANLHKIIDKPTLEHVAALAREAGAGGG</sequence>
<dbReference type="GO" id="GO:0043041">
    <property type="term" value="P:amino acid activation for nonribosomal peptide biosynthetic process"/>
    <property type="evidence" value="ECO:0007669"/>
    <property type="project" value="TreeGrafter"/>
</dbReference>
<reference evidence="2" key="2">
    <citation type="submission" date="2020-09" db="EMBL/GenBank/DDBJ databases">
        <authorList>
            <person name="Sun Q."/>
            <person name="Ohkuma M."/>
        </authorList>
    </citation>
    <scope>NUCLEOTIDE SEQUENCE</scope>
    <source>
        <strain evidence="2">JCM 4714</strain>
    </source>
</reference>
<dbReference type="GO" id="GO:0031177">
    <property type="term" value="F:phosphopantetheine binding"/>
    <property type="evidence" value="ECO:0007669"/>
    <property type="project" value="TreeGrafter"/>
</dbReference>
<dbReference type="CDD" id="cd05930">
    <property type="entry name" value="A_NRPS"/>
    <property type="match status" value="1"/>
</dbReference>
<dbReference type="PANTHER" id="PTHR45527">
    <property type="entry name" value="NONRIBOSOMAL PEPTIDE SYNTHETASE"/>
    <property type="match status" value="1"/>
</dbReference>
<dbReference type="PROSITE" id="PS00455">
    <property type="entry name" value="AMP_BINDING"/>
    <property type="match status" value="1"/>
</dbReference>
<feature type="domain" description="Carrier" evidence="1">
    <location>
        <begin position="917"/>
        <end position="998"/>
    </location>
</feature>
<proteinExistence type="predicted"/>
<dbReference type="GO" id="GO:0005737">
    <property type="term" value="C:cytoplasm"/>
    <property type="evidence" value="ECO:0007669"/>
    <property type="project" value="TreeGrafter"/>
</dbReference>
<evidence type="ECO:0000313" key="3">
    <source>
        <dbReference type="Proteomes" id="UP000655443"/>
    </source>
</evidence>
<evidence type="ECO:0000259" key="1">
    <source>
        <dbReference type="PROSITE" id="PS50075"/>
    </source>
</evidence>
<dbReference type="RefSeq" id="WP_189958853.1">
    <property type="nucleotide sequence ID" value="NZ_BMVG01000048.1"/>
</dbReference>
<dbReference type="InterPro" id="IPR045851">
    <property type="entry name" value="AMP-bd_C_sf"/>
</dbReference>
<comment type="caution">
    <text evidence="2">The sequence shown here is derived from an EMBL/GenBank/DDBJ whole genome shotgun (WGS) entry which is preliminary data.</text>
</comment>
<dbReference type="Gene3D" id="2.30.38.10">
    <property type="entry name" value="Luciferase, Domain 3"/>
    <property type="match status" value="1"/>
</dbReference>
<evidence type="ECO:0000313" key="2">
    <source>
        <dbReference type="EMBL" id="GHE14304.1"/>
    </source>
</evidence>